<dbReference type="RefSeq" id="WP_369342411.1">
    <property type="nucleotide sequence ID" value="NZ_CP129675.1"/>
</dbReference>
<dbReference type="EMBL" id="CP129682">
    <property type="protein sequence ID" value="XDS48379.1"/>
    <property type="molecule type" value="Genomic_DNA"/>
</dbReference>
<sequence>MTADDDQARNERLSRNSNVALTPEQLDAVAALAKNNRYAKQSSWKTLKELPLKQRMSFFVEHFLAAIIAIAIALALIIAFIVSYVTKAPDPELTVQGFDMSNYSGQFDTLRNEFVSSQGLKDKRLVDVAGDMDILTNASSDDSAKVLAMVSAGQINVVFGNKANFASLNKRGLVSSVKSVLGKTGMKKYASAWVDAKGAHTTDASKVVGLDLSHARKWKSAGLPDNIYIGFSNVEKTKTYARHFIAFLDIR</sequence>
<keyword evidence="1" id="KW-0812">Transmembrane</keyword>
<evidence type="ECO:0000313" key="2">
    <source>
        <dbReference type="EMBL" id="XDS46914.1"/>
    </source>
</evidence>
<dbReference type="EMBL" id="CP129683">
    <property type="protein sequence ID" value="XDS51448.1"/>
    <property type="molecule type" value="Genomic_DNA"/>
</dbReference>
<name>A0AB39UHQ6_9BIFI</name>
<feature type="transmembrane region" description="Helical" evidence="1">
    <location>
        <begin position="63"/>
        <end position="85"/>
    </location>
</feature>
<accession>A0AB39UHQ6</accession>
<reference evidence="3" key="1">
    <citation type="submission" date="2023-07" db="EMBL/GenBank/DDBJ databases">
        <title>Bifidobacterium aquikefiriaerophilum sp. nov. and Bifidobacterium eccum sp. nov., isolated from water kefir.</title>
        <authorList>
            <person name="Breselge S."/>
            <person name="Bellassi P."/>
            <person name="Barcenilla C."/>
            <person name="Alvarez-Ordonez A."/>
            <person name="Morelli L."/>
            <person name="Cotter P.D."/>
        </authorList>
    </citation>
    <scope>NUCLEOTIDE SEQUENCE</scope>
    <source>
        <strain evidence="4">WK012_4_13</strain>
        <strain evidence="3">WK013_4_14</strain>
        <strain evidence="2">WK048_4_13</strain>
    </source>
</reference>
<evidence type="ECO:0000256" key="1">
    <source>
        <dbReference type="SAM" id="Phobius"/>
    </source>
</evidence>
<gene>
    <name evidence="4" type="ORF">QN062_04590</name>
    <name evidence="3" type="ORF">QN216_08605</name>
    <name evidence="2" type="ORF">QN217_01860</name>
</gene>
<evidence type="ECO:0000313" key="4">
    <source>
        <dbReference type="EMBL" id="XDS51448.1"/>
    </source>
</evidence>
<protein>
    <submittedName>
        <fullName evidence="3">Uncharacterized protein</fullName>
    </submittedName>
</protein>
<dbReference type="AlphaFoldDB" id="A0AB39UHQ6"/>
<dbReference type="EMBL" id="CP129675">
    <property type="protein sequence ID" value="XDS46914.1"/>
    <property type="molecule type" value="Genomic_DNA"/>
</dbReference>
<keyword evidence="1" id="KW-0472">Membrane</keyword>
<dbReference type="KEGG" id="bfk:QN062_04590"/>
<keyword evidence="1" id="KW-1133">Transmembrane helix</keyword>
<evidence type="ECO:0000313" key="3">
    <source>
        <dbReference type="EMBL" id="XDS48379.1"/>
    </source>
</evidence>
<organism evidence="3">
    <name type="scientific">Bifidobacterium fermentum</name>
    <dbReference type="NCBI Taxonomy" id="3059035"/>
    <lineage>
        <taxon>Bacteria</taxon>
        <taxon>Bacillati</taxon>
        <taxon>Actinomycetota</taxon>
        <taxon>Actinomycetes</taxon>
        <taxon>Bifidobacteriales</taxon>
        <taxon>Bifidobacteriaceae</taxon>
        <taxon>Bifidobacterium</taxon>
    </lineage>
</organism>
<proteinExistence type="predicted"/>